<proteinExistence type="predicted"/>
<evidence type="ECO:0000313" key="2">
    <source>
        <dbReference type="EMBL" id="MCQ1949512.1"/>
    </source>
</evidence>
<dbReference type="InterPro" id="IPR012495">
    <property type="entry name" value="TadE-like_dom"/>
</dbReference>
<sequence length="109" mass="11243">MVGALVSLVFMAVVQLALVLHVRNTLIDAAATGARYGTLADRTPADGVARTAAVIGNSLGEEYAGDVSYSEQTVDGARLLEITVRAPLPVIGFIGPGDGIEVKGHAARR</sequence>
<evidence type="ECO:0000313" key="3">
    <source>
        <dbReference type="Proteomes" id="UP001206924"/>
    </source>
</evidence>
<reference evidence="2 3" key="1">
    <citation type="submission" date="2022-07" db="EMBL/GenBank/DDBJ databases">
        <title>Novel species in genus Arthrobacter.</title>
        <authorList>
            <person name="Liu Y."/>
        </authorList>
    </citation>
    <scope>NUCLEOTIDE SEQUENCE [LARGE SCALE GENOMIC DNA]</scope>
    <source>
        <strain evidence="3">zg-Y859</strain>
    </source>
</reference>
<organism evidence="2 3">
    <name type="scientific">Arthrobacter jinronghuae</name>
    <dbReference type="NCBI Taxonomy" id="2964609"/>
    <lineage>
        <taxon>Bacteria</taxon>
        <taxon>Bacillati</taxon>
        <taxon>Actinomycetota</taxon>
        <taxon>Actinomycetes</taxon>
        <taxon>Micrococcales</taxon>
        <taxon>Micrococcaceae</taxon>
        <taxon>Arthrobacter</taxon>
    </lineage>
</organism>
<protein>
    <submittedName>
        <fullName evidence="2">Pilus assembly protein</fullName>
    </submittedName>
</protein>
<evidence type="ECO:0000259" key="1">
    <source>
        <dbReference type="Pfam" id="PF07811"/>
    </source>
</evidence>
<dbReference type="EMBL" id="JANFLP010000006">
    <property type="protein sequence ID" value="MCQ1949512.1"/>
    <property type="molecule type" value="Genomic_DNA"/>
</dbReference>
<gene>
    <name evidence="2" type="ORF">NNX28_06150</name>
</gene>
<name>A0ABT1NQZ5_9MICC</name>
<accession>A0ABT1NQZ5</accession>
<comment type="caution">
    <text evidence="2">The sequence shown here is derived from an EMBL/GenBank/DDBJ whole genome shotgun (WGS) entry which is preliminary data.</text>
</comment>
<feature type="domain" description="TadE-like" evidence="1">
    <location>
        <begin position="4"/>
        <end position="35"/>
    </location>
</feature>
<keyword evidence="3" id="KW-1185">Reference proteome</keyword>
<dbReference type="Proteomes" id="UP001206924">
    <property type="component" value="Unassembled WGS sequence"/>
</dbReference>
<dbReference type="Pfam" id="PF07811">
    <property type="entry name" value="TadE"/>
    <property type="match status" value="1"/>
</dbReference>